<name>A0AAV5HWJ5_9ROSI</name>
<comment type="similarity">
    <text evidence="2">Belongs to the UPF0057 (PMP3) family.</text>
</comment>
<dbReference type="AlphaFoldDB" id="A0AAV5HWJ5"/>
<keyword evidence="8" id="KW-1185">Reference proteome</keyword>
<evidence type="ECO:0008006" key="9">
    <source>
        <dbReference type="Google" id="ProtNLM"/>
    </source>
</evidence>
<dbReference type="GO" id="GO:0016020">
    <property type="term" value="C:membrane"/>
    <property type="evidence" value="ECO:0007669"/>
    <property type="project" value="UniProtKB-SubCell"/>
</dbReference>
<evidence type="ECO:0000256" key="6">
    <source>
        <dbReference type="SAM" id="Phobius"/>
    </source>
</evidence>
<keyword evidence="3 6" id="KW-0812">Transmembrane</keyword>
<gene>
    <name evidence="7" type="ORF">SLEP1_g4484</name>
</gene>
<evidence type="ECO:0000256" key="4">
    <source>
        <dbReference type="ARBA" id="ARBA00022989"/>
    </source>
</evidence>
<dbReference type="PANTHER" id="PTHR21659">
    <property type="entry name" value="HYDROPHOBIC PROTEIN RCI2 LOW TEMPERATURE AND SALT RESPONSIVE PROTEIN LTI6 -RELATED"/>
    <property type="match status" value="1"/>
</dbReference>
<evidence type="ECO:0000313" key="8">
    <source>
        <dbReference type="Proteomes" id="UP001054252"/>
    </source>
</evidence>
<reference evidence="7 8" key="1">
    <citation type="journal article" date="2021" name="Commun. Biol.">
        <title>The genome of Shorea leprosula (Dipterocarpaceae) highlights the ecological relevance of drought in aseasonal tropical rainforests.</title>
        <authorList>
            <person name="Ng K.K.S."/>
            <person name="Kobayashi M.J."/>
            <person name="Fawcett J.A."/>
            <person name="Hatakeyama M."/>
            <person name="Paape T."/>
            <person name="Ng C.H."/>
            <person name="Ang C.C."/>
            <person name="Tnah L.H."/>
            <person name="Lee C.T."/>
            <person name="Nishiyama T."/>
            <person name="Sese J."/>
            <person name="O'Brien M.J."/>
            <person name="Copetti D."/>
            <person name="Mohd Noor M.I."/>
            <person name="Ong R.C."/>
            <person name="Putra M."/>
            <person name="Sireger I.Z."/>
            <person name="Indrioko S."/>
            <person name="Kosugi Y."/>
            <person name="Izuno A."/>
            <person name="Isagi Y."/>
            <person name="Lee S.L."/>
            <person name="Shimizu K.K."/>
        </authorList>
    </citation>
    <scope>NUCLEOTIDE SEQUENCE [LARGE SCALE GENOMIC DNA]</scope>
    <source>
        <strain evidence="7">214</strain>
    </source>
</reference>
<dbReference type="Proteomes" id="UP001054252">
    <property type="component" value="Unassembled WGS sequence"/>
</dbReference>
<evidence type="ECO:0000256" key="5">
    <source>
        <dbReference type="ARBA" id="ARBA00023136"/>
    </source>
</evidence>
<feature type="transmembrane region" description="Helical" evidence="6">
    <location>
        <begin position="44"/>
        <end position="66"/>
    </location>
</feature>
<proteinExistence type="inferred from homology"/>
<protein>
    <recommendedName>
        <fullName evidence="9">Proteolipid membrane potential modulator</fullName>
    </recommendedName>
</protein>
<comment type="subcellular location">
    <subcellularLocation>
        <location evidence="1">Membrane</location>
    </subcellularLocation>
</comment>
<evidence type="ECO:0000256" key="1">
    <source>
        <dbReference type="ARBA" id="ARBA00004370"/>
    </source>
</evidence>
<evidence type="ECO:0000313" key="7">
    <source>
        <dbReference type="EMBL" id="GKU90496.1"/>
    </source>
</evidence>
<evidence type="ECO:0000256" key="2">
    <source>
        <dbReference type="ARBA" id="ARBA00009530"/>
    </source>
</evidence>
<keyword evidence="4 6" id="KW-1133">Transmembrane helix</keyword>
<keyword evidence="5 6" id="KW-0472">Membrane</keyword>
<dbReference type="InterPro" id="IPR000612">
    <property type="entry name" value="PMP3"/>
</dbReference>
<accession>A0AAV5HWJ5</accession>
<sequence>MCFTIKCDCFKCDCGGDGGCIDFTLALFLPPVAVLKRRGVVKEFWISVCLTMACFVPGSLYAVNVVKTKD</sequence>
<dbReference type="Pfam" id="PF01679">
    <property type="entry name" value="Pmp3"/>
    <property type="match status" value="1"/>
</dbReference>
<evidence type="ECO:0000256" key="3">
    <source>
        <dbReference type="ARBA" id="ARBA00022692"/>
    </source>
</evidence>
<comment type="caution">
    <text evidence="7">The sequence shown here is derived from an EMBL/GenBank/DDBJ whole genome shotgun (WGS) entry which is preliminary data.</text>
</comment>
<dbReference type="PANTHER" id="PTHR21659:SF120">
    <property type="entry name" value="HYDROPHOBIC PROTEIN LTI6B"/>
    <property type="match status" value="1"/>
</dbReference>
<dbReference type="EMBL" id="BPVZ01000004">
    <property type="protein sequence ID" value="GKU90496.1"/>
    <property type="molecule type" value="Genomic_DNA"/>
</dbReference>
<organism evidence="7 8">
    <name type="scientific">Rubroshorea leprosula</name>
    <dbReference type="NCBI Taxonomy" id="152421"/>
    <lineage>
        <taxon>Eukaryota</taxon>
        <taxon>Viridiplantae</taxon>
        <taxon>Streptophyta</taxon>
        <taxon>Embryophyta</taxon>
        <taxon>Tracheophyta</taxon>
        <taxon>Spermatophyta</taxon>
        <taxon>Magnoliopsida</taxon>
        <taxon>eudicotyledons</taxon>
        <taxon>Gunneridae</taxon>
        <taxon>Pentapetalae</taxon>
        <taxon>rosids</taxon>
        <taxon>malvids</taxon>
        <taxon>Malvales</taxon>
        <taxon>Dipterocarpaceae</taxon>
        <taxon>Rubroshorea</taxon>
    </lineage>
</organism>